<feature type="domain" description="Aminotransferase class I/classII large" evidence="6">
    <location>
        <begin position="89"/>
        <end position="440"/>
    </location>
</feature>
<keyword evidence="3" id="KW-0808">Transferase</keyword>
<dbReference type="GO" id="GO:0030170">
    <property type="term" value="F:pyridoxal phosphate binding"/>
    <property type="evidence" value="ECO:0007669"/>
    <property type="project" value="InterPro"/>
</dbReference>
<evidence type="ECO:0000313" key="8">
    <source>
        <dbReference type="Proteomes" id="UP000507222"/>
    </source>
</evidence>
<dbReference type="PANTHER" id="PTHR43144">
    <property type="entry name" value="AMINOTRANSFERASE"/>
    <property type="match status" value="1"/>
</dbReference>
<evidence type="ECO:0000256" key="2">
    <source>
        <dbReference type="ARBA" id="ARBA00022576"/>
    </source>
</evidence>
<protein>
    <recommendedName>
        <fullName evidence="6">Aminotransferase class I/classII large domain-containing protein</fullName>
    </recommendedName>
</protein>
<dbReference type="InterPro" id="IPR015422">
    <property type="entry name" value="PyrdxlP-dep_Trfase_small"/>
</dbReference>
<dbReference type="GO" id="GO:0008483">
    <property type="term" value="F:transaminase activity"/>
    <property type="evidence" value="ECO:0007669"/>
    <property type="project" value="UniProtKB-KW"/>
</dbReference>
<dbReference type="InterPro" id="IPR019942">
    <property type="entry name" value="DapL/ALD1"/>
</dbReference>
<proteinExistence type="inferred from homology"/>
<keyword evidence="4" id="KW-0663">Pyridoxal phosphate</keyword>
<dbReference type="EMBL" id="CAEKDK010000001">
    <property type="protein sequence ID" value="CAB4267054.1"/>
    <property type="molecule type" value="Genomic_DNA"/>
</dbReference>
<dbReference type="AlphaFoldDB" id="A0A6J5TUH4"/>
<evidence type="ECO:0000313" key="7">
    <source>
        <dbReference type="EMBL" id="CAB4267054.1"/>
    </source>
</evidence>
<dbReference type="CDD" id="cd00609">
    <property type="entry name" value="AAT_like"/>
    <property type="match status" value="1"/>
</dbReference>
<evidence type="ECO:0000256" key="1">
    <source>
        <dbReference type="ARBA" id="ARBA00001933"/>
    </source>
</evidence>
<evidence type="ECO:0000259" key="6">
    <source>
        <dbReference type="Pfam" id="PF00155"/>
    </source>
</evidence>
<keyword evidence="2" id="KW-0032">Aminotransferase</keyword>
<dbReference type="InterPro" id="IPR004839">
    <property type="entry name" value="Aminotransferase_I/II_large"/>
</dbReference>
<comment type="cofactor">
    <cofactor evidence="1">
        <name>pyridoxal 5'-phosphate</name>
        <dbReference type="ChEBI" id="CHEBI:597326"/>
    </cofactor>
</comment>
<dbReference type="SUPFAM" id="SSF53383">
    <property type="entry name" value="PLP-dependent transferases"/>
    <property type="match status" value="1"/>
</dbReference>
<dbReference type="InterPro" id="IPR015421">
    <property type="entry name" value="PyrdxlP-dep_Trfase_major"/>
</dbReference>
<evidence type="ECO:0000256" key="5">
    <source>
        <dbReference type="ARBA" id="ARBA00061511"/>
    </source>
</evidence>
<dbReference type="Pfam" id="PF00155">
    <property type="entry name" value="Aminotran_1_2"/>
    <property type="match status" value="1"/>
</dbReference>
<dbReference type="Gene3D" id="3.40.640.10">
    <property type="entry name" value="Type I PLP-dependent aspartate aminotransferase-like (Major domain)"/>
    <property type="match status" value="1"/>
</dbReference>
<sequence length="461" mass="51099">MIRGAEGFLRAMRHFVVPYSNIPLFLCVDIHDALSSTVITSTSGNEMRVGHCTKVSRSVNMENLQNEYLFPEIFMREFVHTQKYPHARLIRLGVGNTTEPIPDIITSSMAEHAHALSTVQGYRGYGAEQGHMELRRAIAEKFYNNMGIEGDEVFVSDGAQCDISRLQMLLGSNVTVAVQDPSFPAYIDSTVIAGRAGRFQEETGKYKNIVYLNCRPENNFFPDLSTASRADIIFFCSPNNPTGNAASQQQLKQLVEFAKANGSIIVYDSSYAAYISDDSPRSIYEIPGAREVAIEVSSFSKFAGFTGVRLGWTVVPDELLYANGFPVIKDYNRIVCTCFNGASNIAQAGGLACLSAEGYQAITTVVDYYKENAKIIVDTFRSLGLKVYGGKNAPYIWVHFPGLSSWGVFNEILEKTDIVTIPGKGFGPGGEEYIRVGAFAHRESTWSKNDHLPGELYWFMR</sequence>
<evidence type="ECO:0000256" key="3">
    <source>
        <dbReference type="ARBA" id="ARBA00022679"/>
    </source>
</evidence>
<evidence type="ECO:0000256" key="4">
    <source>
        <dbReference type="ARBA" id="ARBA00022898"/>
    </source>
</evidence>
<gene>
    <name evidence="7" type="ORF">CURHAP_LOCUS9609</name>
</gene>
<name>A0A6J5TUH4_PRUAR</name>
<dbReference type="Gene3D" id="3.90.1150.10">
    <property type="entry name" value="Aspartate Aminotransferase, domain 1"/>
    <property type="match status" value="1"/>
</dbReference>
<dbReference type="FunFam" id="3.40.640.10:FF:000099">
    <property type="entry name" value="LL-diaminopimelate aminotransferase, chloroplastic"/>
    <property type="match status" value="1"/>
</dbReference>
<reference evidence="7 8" key="1">
    <citation type="submission" date="2020-05" db="EMBL/GenBank/DDBJ databases">
        <authorList>
            <person name="Campoy J."/>
            <person name="Schneeberger K."/>
            <person name="Spophaly S."/>
        </authorList>
    </citation>
    <scope>NUCLEOTIDE SEQUENCE [LARGE SCALE GENOMIC DNA]</scope>
    <source>
        <strain evidence="7">PruArmRojPasFocal</strain>
    </source>
</reference>
<organism evidence="7 8">
    <name type="scientific">Prunus armeniaca</name>
    <name type="common">Apricot</name>
    <name type="synonym">Armeniaca vulgaris</name>
    <dbReference type="NCBI Taxonomy" id="36596"/>
    <lineage>
        <taxon>Eukaryota</taxon>
        <taxon>Viridiplantae</taxon>
        <taxon>Streptophyta</taxon>
        <taxon>Embryophyta</taxon>
        <taxon>Tracheophyta</taxon>
        <taxon>Spermatophyta</taxon>
        <taxon>Magnoliopsida</taxon>
        <taxon>eudicotyledons</taxon>
        <taxon>Gunneridae</taxon>
        <taxon>Pentapetalae</taxon>
        <taxon>rosids</taxon>
        <taxon>fabids</taxon>
        <taxon>Rosales</taxon>
        <taxon>Rosaceae</taxon>
        <taxon>Amygdaloideae</taxon>
        <taxon>Amygdaleae</taxon>
        <taxon>Prunus</taxon>
    </lineage>
</organism>
<dbReference type="InterPro" id="IPR015424">
    <property type="entry name" value="PyrdxlP-dep_Trfase"/>
</dbReference>
<accession>A0A6J5TUH4</accession>
<dbReference type="NCBIfam" id="TIGR03542">
    <property type="entry name" value="DAPAT_plant"/>
    <property type="match status" value="1"/>
</dbReference>
<dbReference type="Proteomes" id="UP000507222">
    <property type="component" value="Unassembled WGS sequence"/>
</dbReference>
<comment type="similarity">
    <text evidence="5">Belongs to the class-I pyridoxal-phosphate-dependent aminotransferase family. LL-diaminopimelate aminotransferase subfamily.</text>
</comment>
<dbReference type="GO" id="GO:0009862">
    <property type="term" value="P:systemic acquired resistance, salicylic acid mediated signaling pathway"/>
    <property type="evidence" value="ECO:0007669"/>
    <property type="project" value="UniProtKB-ARBA"/>
</dbReference>